<evidence type="ECO:0000313" key="4">
    <source>
        <dbReference type="EMBL" id="CAH0563740.1"/>
    </source>
</evidence>
<dbReference type="AlphaFoldDB" id="A0A9P0BE56"/>
<gene>
    <name evidence="4" type="ORF">MELIAE_LOCUS12487</name>
</gene>
<dbReference type="EMBL" id="OV121140">
    <property type="protein sequence ID" value="CAH0563740.1"/>
    <property type="molecule type" value="Genomic_DNA"/>
</dbReference>
<evidence type="ECO:0000256" key="1">
    <source>
        <dbReference type="ARBA" id="ARBA00015263"/>
    </source>
</evidence>
<dbReference type="PANTHER" id="PTHR13366:SF0">
    <property type="entry name" value="HEAT REPEAT-CONTAINING PROTEIN 6"/>
    <property type="match status" value="1"/>
</dbReference>
<keyword evidence="5" id="KW-1185">Reference proteome</keyword>
<evidence type="ECO:0000313" key="5">
    <source>
        <dbReference type="Proteomes" id="UP001154078"/>
    </source>
</evidence>
<feature type="compositionally biased region" description="Basic and acidic residues" evidence="2">
    <location>
        <begin position="552"/>
        <end position="571"/>
    </location>
</feature>
<dbReference type="InterPro" id="IPR016024">
    <property type="entry name" value="ARM-type_fold"/>
</dbReference>
<dbReference type="SUPFAM" id="SSF48371">
    <property type="entry name" value="ARM repeat"/>
    <property type="match status" value="2"/>
</dbReference>
<dbReference type="PANTHER" id="PTHR13366">
    <property type="entry name" value="MALARIA ANTIGEN-RELATED"/>
    <property type="match status" value="1"/>
</dbReference>
<feature type="region of interest" description="Disordered" evidence="2">
    <location>
        <begin position="551"/>
        <end position="595"/>
    </location>
</feature>
<organism evidence="4 5">
    <name type="scientific">Brassicogethes aeneus</name>
    <name type="common">Rape pollen beetle</name>
    <name type="synonym">Meligethes aeneus</name>
    <dbReference type="NCBI Taxonomy" id="1431903"/>
    <lineage>
        <taxon>Eukaryota</taxon>
        <taxon>Metazoa</taxon>
        <taxon>Ecdysozoa</taxon>
        <taxon>Arthropoda</taxon>
        <taxon>Hexapoda</taxon>
        <taxon>Insecta</taxon>
        <taxon>Pterygota</taxon>
        <taxon>Neoptera</taxon>
        <taxon>Endopterygota</taxon>
        <taxon>Coleoptera</taxon>
        <taxon>Polyphaga</taxon>
        <taxon>Cucujiformia</taxon>
        <taxon>Nitidulidae</taxon>
        <taxon>Meligethinae</taxon>
        <taxon>Brassicogethes</taxon>
    </lineage>
</organism>
<reference evidence="4" key="1">
    <citation type="submission" date="2021-12" db="EMBL/GenBank/DDBJ databases">
        <authorList>
            <person name="King R."/>
        </authorList>
    </citation>
    <scope>NUCLEOTIDE SEQUENCE</scope>
</reference>
<dbReference type="Proteomes" id="UP001154078">
    <property type="component" value="Chromosome 9"/>
</dbReference>
<sequence>MAAAANQQEIFSNLSQKITQLLFGRTEGDRSVIHQTLSELNSLNYGHSIALNHTKAVLLINQCCSFIPTDDGVLIQKCSQLLSNLVNKQQVVVEGRTLTISVQWCLQCLRYKDSAVLVNVLQSLDALIRNSAKLDLHLVDIVTKDINQLISEVKGGKGDDIIFTAIKCLEACTIVNETNKNEVGGESDNFQLHLQICSKVFTYYLSNKPYDCDQLIYVKILIICLNGLQNIITQNPDYLKRELGNILGIIRSYMLYGVGGIEFMVPQKLMPTALSIPETASSNLREKKGGKLTRQRKPKMRGDKKESRISEEWTPDNRNRGYTPATATLEYNSDNNVSGNNRLKTSDSDFSDTENGKLAKIAFTQGRVRQAGLNFFINVLKHTDKSVIFNYWLSFIPEVTYKGKHNLISSILKDPSTRGRILALTVLLQLLTSSKLYLLQAEMSDRSTSFTPFSVTLGLTLIELHKGLCLALNDFSIPVVTQILKCMAALVQASPYHKLPKGLITKVVRNTKPFIFHKDSTIQVAALIVLGCVVASEPTVPETVQAITKLQAEQKADDNREPDENKSKTTTDDDFDVVDFSSDDEEEDESPGNPISWLLDKCLDNLGSNLESQNLNFVHAPVKLESLQVLSALSRNYFEKTMTQRLDLIVKVLENALNDRYFDVQLHAGLTLDFIGQAVTRALSCEEAKKVVQLEKCANFWQILLNGPLLTLLQNAEHGVLRSVGCDCISSIGPLVFEQLPRDKQILCVTLLFSCARDDENIVRGAAVRALAHCVLYPSLREDTGFVVDTAEAIHRSLKDTNFNVRVKASWSLGNLSDALFLNHSKLQSDEDLPPDLLLKLLEASVGGAKDNDKIKMNAMRALGNLLQLFSDNFEQNLSYKTILDNAFSALVKASNTGSNMKVRWNACYAIGKALKNPILYSPSLKWQSSVFTVLTELVIGFKNFKVRINAALALMSPPLRENYNSYYQPIWLSLLKALENSQNMEDFNEYKHRDNLVEQICLAIGHLTSIAAEEDLSKIHEVVDLYHDNLKINMHKVLERLVPEKSTSLYSAVSRLTALEAQKTANKEAINTLKTIFTHNI</sequence>
<evidence type="ECO:0000256" key="2">
    <source>
        <dbReference type="SAM" id="MobiDB-lite"/>
    </source>
</evidence>
<name>A0A9P0BE56_BRAAE</name>
<feature type="compositionally biased region" description="Acidic residues" evidence="2">
    <location>
        <begin position="572"/>
        <end position="590"/>
    </location>
</feature>
<evidence type="ECO:0000259" key="3">
    <source>
        <dbReference type="Pfam" id="PF13251"/>
    </source>
</evidence>
<accession>A0A9P0BE56</accession>
<dbReference type="Pfam" id="PF13251">
    <property type="entry name" value="DUF4042"/>
    <property type="match status" value="1"/>
</dbReference>
<feature type="compositionally biased region" description="Basic and acidic residues" evidence="2">
    <location>
        <begin position="300"/>
        <end position="319"/>
    </location>
</feature>
<feature type="region of interest" description="Disordered" evidence="2">
    <location>
        <begin position="280"/>
        <end position="350"/>
    </location>
</feature>
<feature type="domain" description="DUF4042" evidence="3">
    <location>
        <begin position="367"/>
        <end position="542"/>
    </location>
</feature>
<dbReference type="InterPro" id="IPR052107">
    <property type="entry name" value="HEAT6"/>
</dbReference>
<feature type="compositionally biased region" description="Polar residues" evidence="2">
    <location>
        <begin position="325"/>
        <end position="343"/>
    </location>
</feature>
<proteinExistence type="predicted"/>
<dbReference type="InterPro" id="IPR025283">
    <property type="entry name" value="DUF4042"/>
</dbReference>
<dbReference type="OrthoDB" id="66533at2759"/>
<protein>
    <recommendedName>
        <fullName evidence="1">HEAT repeat-containing protein 6</fullName>
    </recommendedName>
</protein>
<dbReference type="InterPro" id="IPR011989">
    <property type="entry name" value="ARM-like"/>
</dbReference>
<feature type="compositionally biased region" description="Basic residues" evidence="2">
    <location>
        <begin position="290"/>
        <end position="299"/>
    </location>
</feature>
<dbReference type="Gene3D" id="1.25.10.10">
    <property type="entry name" value="Leucine-rich Repeat Variant"/>
    <property type="match status" value="2"/>
</dbReference>